<comment type="similarity">
    <text evidence="1">Belongs to the methylthioribose kinase family.</text>
</comment>
<evidence type="ECO:0000256" key="3">
    <source>
        <dbReference type="ARBA" id="ARBA00022741"/>
    </source>
</evidence>
<evidence type="ECO:0000256" key="5">
    <source>
        <dbReference type="ARBA" id="ARBA00022840"/>
    </source>
</evidence>
<sequence length="418" mass="44622">MTAAQHGYDLLVTPADVVQHLRARGLLERVAGGSDSGSGDGSGDGSDIAVVEVTAGNMNRVFIARGAGGSLAVKQAPPWVQVVGPEWPVDPSRIASEARTYERLAARVPDSIPTIVDFDADRYVLVMEDLSDLEVLRDALVREVVDSRDPSTAAAASGTAGDREATSPRLDYPTLGAVVGRFVGELAASTSLATLGDREHAALVEVAANPELCRMTLDVVLDEPYREHEHNHWHPALDDRVRALYADAEVREAVAGIRNTFETAHEALLHGDLHTGSVMVGRRDGAQVVKVFDPEFSFVGPIGLDLGLFWANLELAAIAADAVGDHELAERRHSAIGASLDAFAAVWNDDASLDLIVADAWRFAGVESMRRAVGFSHAADIESLPGDALPDASMRLFDAARHHILTGTAVPTRRPTTF</sequence>
<evidence type="ECO:0000313" key="9">
    <source>
        <dbReference type="Proteomes" id="UP001165586"/>
    </source>
</evidence>
<feature type="domain" description="Aminoglycoside phosphotransferase" evidence="7">
    <location>
        <begin position="52"/>
        <end position="314"/>
    </location>
</feature>
<protein>
    <submittedName>
        <fullName evidence="8">Phosphotransferase</fullName>
    </submittedName>
</protein>
<dbReference type="PANTHER" id="PTHR34273">
    <property type="entry name" value="METHYLTHIORIBOSE KINASE"/>
    <property type="match status" value="1"/>
</dbReference>
<comment type="caution">
    <text evidence="8">The sequence shown here is derived from an EMBL/GenBank/DDBJ whole genome shotgun (WGS) entry which is preliminary data.</text>
</comment>
<organism evidence="8 9">
    <name type="scientific">Herbiconiux daphne</name>
    <dbReference type="NCBI Taxonomy" id="2970914"/>
    <lineage>
        <taxon>Bacteria</taxon>
        <taxon>Bacillati</taxon>
        <taxon>Actinomycetota</taxon>
        <taxon>Actinomycetes</taxon>
        <taxon>Micrococcales</taxon>
        <taxon>Microbacteriaceae</taxon>
        <taxon>Herbiconiux</taxon>
    </lineage>
</organism>
<evidence type="ECO:0000313" key="8">
    <source>
        <dbReference type="EMBL" id="MCS5732212.1"/>
    </source>
</evidence>
<dbReference type="PANTHER" id="PTHR34273:SF2">
    <property type="entry name" value="METHYLTHIORIBOSE KINASE"/>
    <property type="match status" value="1"/>
</dbReference>
<reference evidence="8" key="1">
    <citation type="submission" date="2022-08" db="EMBL/GenBank/DDBJ databases">
        <authorList>
            <person name="Deng Y."/>
            <person name="Han X.-F."/>
            <person name="Zhang Y.-Q."/>
        </authorList>
    </citation>
    <scope>NUCLEOTIDE SEQUENCE</scope>
    <source>
        <strain evidence="8">CPCC 203386</strain>
    </source>
</reference>
<evidence type="ECO:0000259" key="7">
    <source>
        <dbReference type="Pfam" id="PF01636"/>
    </source>
</evidence>
<keyword evidence="2" id="KW-0808">Transferase</keyword>
<keyword evidence="3" id="KW-0547">Nucleotide-binding</keyword>
<dbReference type="SUPFAM" id="SSF56112">
    <property type="entry name" value="Protein kinase-like (PK-like)"/>
    <property type="match status" value="1"/>
</dbReference>
<keyword evidence="5" id="KW-0067">ATP-binding</keyword>
<gene>
    <name evidence="8" type="ORF">N1032_00450</name>
</gene>
<dbReference type="Pfam" id="PF01636">
    <property type="entry name" value="APH"/>
    <property type="match status" value="1"/>
</dbReference>
<dbReference type="Gene3D" id="3.90.1200.10">
    <property type="match status" value="1"/>
</dbReference>
<feature type="region of interest" description="Disordered" evidence="6">
    <location>
        <begin position="147"/>
        <end position="169"/>
    </location>
</feature>
<dbReference type="InterPro" id="IPR002575">
    <property type="entry name" value="Aminoglycoside_PTrfase"/>
</dbReference>
<evidence type="ECO:0000256" key="1">
    <source>
        <dbReference type="ARBA" id="ARBA00010165"/>
    </source>
</evidence>
<dbReference type="Proteomes" id="UP001165586">
    <property type="component" value="Unassembled WGS sequence"/>
</dbReference>
<evidence type="ECO:0000256" key="6">
    <source>
        <dbReference type="SAM" id="MobiDB-lite"/>
    </source>
</evidence>
<dbReference type="Gene3D" id="3.30.200.20">
    <property type="entry name" value="Phosphorylase Kinase, domain 1"/>
    <property type="match status" value="1"/>
</dbReference>
<evidence type="ECO:0000256" key="2">
    <source>
        <dbReference type="ARBA" id="ARBA00022679"/>
    </source>
</evidence>
<proteinExistence type="inferred from homology"/>
<dbReference type="EMBL" id="JANLCJ010000001">
    <property type="protein sequence ID" value="MCS5732212.1"/>
    <property type="molecule type" value="Genomic_DNA"/>
</dbReference>
<evidence type="ECO:0000256" key="4">
    <source>
        <dbReference type="ARBA" id="ARBA00022777"/>
    </source>
</evidence>
<name>A0ABT2GW78_9MICO</name>
<accession>A0ABT2GW78</accession>
<dbReference type="InterPro" id="IPR011009">
    <property type="entry name" value="Kinase-like_dom_sf"/>
</dbReference>
<keyword evidence="9" id="KW-1185">Reference proteome</keyword>
<feature type="compositionally biased region" description="Low complexity" evidence="6">
    <location>
        <begin position="151"/>
        <end position="160"/>
    </location>
</feature>
<keyword evidence="4" id="KW-0418">Kinase</keyword>
<dbReference type="RefSeq" id="WP_259536729.1">
    <property type="nucleotide sequence ID" value="NZ_JANLCJ010000001.1"/>
</dbReference>